<gene>
    <name evidence="6" type="ORF">CB5_LOCUS5910</name>
</gene>
<comment type="subcellular location">
    <subcellularLocation>
        <location evidence="1 3">Nucleus</location>
    </subcellularLocation>
</comment>
<dbReference type="FunFam" id="2.40.50.140:FF:000072">
    <property type="entry name" value="SOSS complex subunit B2"/>
    <property type="match status" value="1"/>
</dbReference>
<dbReference type="Pfam" id="PF10536">
    <property type="entry name" value="PMD"/>
    <property type="match status" value="1"/>
</dbReference>
<dbReference type="Gene3D" id="2.40.50.140">
    <property type="entry name" value="Nucleic acid-binding proteins"/>
    <property type="match status" value="1"/>
</dbReference>
<evidence type="ECO:0000313" key="6">
    <source>
        <dbReference type="EMBL" id="CAD1822699.1"/>
    </source>
</evidence>
<protein>
    <recommendedName>
        <fullName evidence="5">Homeobox domain-containing protein</fullName>
    </recommendedName>
</protein>
<name>A0A6V7NVU4_ANACO</name>
<feature type="domain" description="Homeobox" evidence="5">
    <location>
        <begin position="796"/>
        <end position="863"/>
    </location>
</feature>
<dbReference type="Pfam" id="PF25246">
    <property type="entry name" value="Nodulin_N"/>
    <property type="match status" value="2"/>
</dbReference>
<keyword evidence="3" id="KW-0539">Nucleus</keyword>
<feature type="region of interest" description="Disordered" evidence="4">
    <location>
        <begin position="783"/>
        <end position="804"/>
    </location>
</feature>
<accession>A0A6V7NVU4</accession>
<feature type="region of interest" description="Disordered" evidence="4">
    <location>
        <begin position="860"/>
        <end position="886"/>
    </location>
</feature>
<dbReference type="SMART" id="SM00389">
    <property type="entry name" value="HOX"/>
    <property type="match status" value="1"/>
</dbReference>
<dbReference type="SUPFAM" id="SSF50249">
    <property type="entry name" value="Nucleic acid-binding proteins"/>
    <property type="match status" value="1"/>
</dbReference>
<evidence type="ECO:0000259" key="5">
    <source>
        <dbReference type="PROSITE" id="PS50071"/>
    </source>
</evidence>
<dbReference type="EMBL" id="LR862142">
    <property type="protein sequence ID" value="CAD1822699.1"/>
    <property type="molecule type" value="Genomic_DNA"/>
</dbReference>
<feature type="DNA-binding region" description="Homeobox" evidence="3">
    <location>
        <begin position="798"/>
        <end position="864"/>
    </location>
</feature>
<dbReference type="InterPro" id="IPR056560">
    <property type="entry name" value="HTH_NDX"/>
</dbReference>
<feature type="compositionally biased region" description="Basic and acidic residues" evidence="4">
    <location>
        <begin position="783"/>
        <end position="796"/>
    </location>
</feature>
<evidence type="ECO:0000256" key="1">
    <source>
        <dbReference type="ARBA" id="ARBA00004123"/>
    </source>
</evidence>
<reference evidence="6" key="1">
    <citation type="submission" date="2020-07" db="EMBL/GenBank/DDBJ databases">
        <authorList>
            <person name="Lin J."/>
        </authorList>
    </citation>
    <scope>NUCLEOTIDE SEQUENCE</scope>
</reference>
<dbReference type="Pfam" id="PF24426">
    <property type="entry name" value="HTH_NDX"/>
    <property type="match status" value="1"/>
</dbReference>
<dbReference type="PANTHER" id="PTHR35743:SF1">
    <property type="entry name" value="NODULIN HOMEOBOX"/>
    <property type="match status" value="1"/>
</dbReference>
<dbReference type="InterPro" id="IPR039325">
    <property type="entry name" value="NDX"/>
</dbReference>
<dbReference type="AlphaFoldDB" id="A0A6V7NVU4"/>
<dbReference type="PROSITE" id="PS50071">
    <property type="entry name" value="HOMEOBOX_2"/>
    <property type="match status" value="1"/>
</dbReference>
<evidence type="ECO:0000256" key="2">
    <source>
        <dbReference type="ARBA" id="ARBA00023125"/>
    </source>
</evidence>
<evidence type="ECO:0000256" key="3">
    <source>
        <dbReference type="PROSITE-ProRule" id="PRU00108"/>
    </source>
</evidence>
<proteinExistence type="predicted"/>
<feature type="compositionally biased region" description="Basic and acidic residues" evidence="4">
    <location>
        <begin position="863"/>
        <end position="877"/>
    </location>
</feature>
<evidence type="ECO:0000256" key="4">
    <source>
        <dbReference type="SAM" id="MobiDB-lite"/>
    </source>
</evidence>
<dbReference type="InterPro" id="IPR001356">
    <property type="entry name" value="HD"/>
</dbReference>
<dbReference type="InterPro" id="IPR012340">
    <property type="entry name" value="NA-bd_OB-fold"/>
</dbReference>
<dbReference type="PANTHER" id="PTHR35743">
    <property type="entry name" value="NODULIN HOMEOBOX"/>
    <property type="match status" value="1"/>
</dbReference>
<dbReference type="GO" id="GO:0005634">
    <property type="term" value="C:nucleus"/>
    <property type="evidence" value="ECO:0007669"/>
    <property type="project" value="UniProtKB-SubCell"/>
</dbReference>
<dbReference type="GO" id="GO:0003697">
    <property type="term" value="F:single-stranded DNA binding"/>
    <property type="evidence" value="ECO:0007669"/>
    <property type="project" value="InterPro"/>
</dbReference>
<dbReference type="GO" id="GO:0009908">
    <property type="term" value="P:flower development"/>
    <property type="evidence" value="ECO:0007669"/>
    <property type="project" value="InterPro"/>
</dbReference>
<keyword evidence="2 3" id="KW-0238">DNA-binding</keyword>
<dbReference type="GO" id="GO:0005694">
    <property type="term" value="C:chromosome"/>
    <property type="evidence" value="ECO:0007669"/>
    <property type="project" value="UniProtKB-ARBA"/>
</dbReference>
<keyword evidence="3" id="KW-0371">Homeobox</keyword>
<dbReference type="InterPro" id="IPR019557">
    <property type="entry name" value="AminoTfrase-like_pln_mobile"/>
</dbReference>
<dbReference type="InterPro" id="IPR057287">
    <property type="entry name" value="Ndx_N"/>
</dbReference>
<sequence length="1253" mass="140182">MPGLRSLDLSHNELLADKEVASMLASCHNLVDVVDVSSCPGVSVHAVEIFVLNATRPDQITVEEGKLSDAARAFASRKAIKTSEATSAITTSVRDLSCSFPPCSSSAGGRPRVLTAAELDAMADERTSKNIDIVTAVQELNEMSSRELSKSLKESENFTVQYTTRDGFVKQIDMEKLASSLPLHLWLLEQVLLDDVKLSEQVMDLVFFILIVLAHQKQDNHLGASPFLHSALVACSLHLLTSYLSSQWPDLVHALLAHPKVDIFMDVTFNSLHEDIRILRTKLSTLTDEVLLDKSSLPAALRTAHYICQQCEASLQFLLSLCQQKSFRDRVLRNKELSKNGGILSLARTVLRLSVPECLKESSDVVSAVSRLKAKVLSILLQLCEAENISYLDEVAGSSKSKQLGQSVALEFLDLLKTQFRREGKQPATSHERSNPRGFLLINALRLVDIFSDDSNFRCPIMTTTVPFLTEILAVPNEEFVGSWCSENLRTIEEDANLEYDPLTAAGIALVSLGESTSFLLTETNYVCPFIINSMPSVTYAQQRTSCLVKIIANLHVFVPNICKEQERDLFLREFHNYLLQEKPESSTYVQIPIYRGLPQFIKTYVQLFYLSSWLSSLLLYAKSLIPNLLIEDDVQLLRIFTDTLQNLTHLQVGENLAAKDEGNPDDGVETIKQSLPKLSNSPDSNFNKIHKDIQDGSGKQETLNLGIDVARDPAKDLPNDFEVNQATNRNKYGSFRSIEKEICNVETNSVELNGGKMDLDVIPHGGECAKSGEYMKEIGLQEDEKAEATQGEEKQPRKRKRNIMNDKQISAIEEALLEEPEMQRNAALLQSWADKLSSQGSEITASQLKNWLNNRKARLARAAKEARHPSEAETPDKPSGPTTAQFYDSPRVLIKKVRKQEKNLDFTNIRSYAGDAKRQKNGSQRRSITCDAPEAIVRATARAYILFQIGCSLFPNPSGNRVHLKWLPHLEDFDLCGALAWGAAALAHLYRALGNACIRGKVECCCFGTLVQIWAWDHLHIGRPEVVGPQPELVDMPLGCRWNTRLAFRDNVRTTDIEFYRDQLDQQRTLGLGRRRAVPARRENRKVKKEKKSECMALFGCINVLIQCSIHLCQKIMHLVDIVPAAANTVNTKFILLDKGRIVEDGKETTCLALVADETASVHFQMWGSECGAFEPGDIIRLSNGIFSYHKNNLVLRAGKRGKAEKVGEFAMLFVETPNMSEIRWSRDPNNPKKFVQESVISPYSQIFKPLH</sequence>
<organism evidence="6">
    <name type="scientific">Ananas comosus var. bracteatus</name>
    <name type="common">red pineapple</name>
    <dbReference type="NCBI Taxonomy" id="296719"/>
    <lineage>
        <taxon>Eukaryota</taxon>
        <taxon>Viridiplantae</taxon>
        <taxon>Streptophyta</taxon>
        <taxon>Embryophyta</taxon>
        <taxon>Tracheophyta</taxon>
        <taxon>Spermatophyta</taxon>
        <taxon>Magnoliopsida</taxon>
        <taxon>Liliopsida</taxon>
        <taxon>Poales</taxon>
        <taxon>Bromeliaceae</taxon>
        <taxon>Bromelioideae</taxon>
        <taxon>Ananas</taxon>
    </lineage>
</organism>